<reference evidence="1" key="2">
    <citation type="submission" date="2023-01" db="EMBL/GenBank/DDBJ databases">
        <title>Draft genome sequence of Portibacter lacus strain NBRC 108769.</title>
        <authorList>
            <person name="Sun Q."/>
            <person name="Mori K."/>
        </authorList>
    </citation>
    <scope>NUCLEOTIDE SEQUENCE</scope>
    <source>
        <strain evidence="1">NBRC 108769</strain>
    </source>
</reference>
<protein>
    <submittedName>
        <fullName evidence="1">Uncharacterized protein</fullName>
    </submittedName>
</protein>
<dbReference type="SUPFAM" id="SSF110296">
    <property type="entry name" value="Oligoxyloglucan reducing end-specific cellobiohydrolase"/>
    <property type="match status" value="2"/>
</dbReference>
<dbReference type="Gene3D" id="2.130.10.10">
    <property type="entry name" value="YVTN repeat-like/Quinoprotein amine dehydrogenase"/>
    <property type="match status" value="3"/>
</dbReference>
<keyword evidence="2" id="KW-1185">Reference proteome</keyword>
<dbReference type="PANTHER" id="PTHR43739">
    <property type="entry name" value="XYLOGLUCANASE (EUROFUNG)"/>
    <property type="match status" value="1"/>
</dbReference>
<dbReference type="AlphaFoldDB" id="A0AA37SQ80"/>
<dbReference type="InterPro" id="IPR052025">
    <property type="entry name" value="Xyloglucanase_GH74"/>
</dbReference>
<name>A0AA37SQ80_9BACT</name>
<evidence type="ECO:0000313" key="1">
    <source>
        <dbReference type="EMBL" id="GLR17304.1"/>
    </source>
</evidence>
<dbReference type="Proteomes" id="UP001156666">
    <property type="component" value="Unassembled WGS sequence"/>
</dbReference>
<dbReference type="GO" id="GO:0010411">
    <property type="term" value="P:xyloglucan metabolic process"/>
    <property type="evidence" value="ECO:0007669"/>
    <property type="project" value="TreeGrafter"/>
</dbReference>
<sequence length="1221" mass="132011">MLCSFPLRYILPLFLFVVLLSSCSSPEIQKEEASQVFPENELGYPDLISLHLQDKMSTNALPPINKISKEQSIRDRYKHEFDMTKDPKTGKIPKDVLFKSQLNAVKQAAELSARNPIPNVQWEERGPNDVGGRTRALMFDPNDNSGKKAWAGGVGGGIWFTNDITATNANWQRVDDFWSNMAVTAIDYDPVNTNTFYVGTGEGFGNADAISGDGVWKTTNGGNTWQHLSNTTGFGNCNKIVSWKANHVLVATGSGIQLSTNGGANWTQLYSNYAIADAEKSVNGDLYVSTFGGDVWRSYDDGVTWPYSRNGTEGRVEISTSPSDNNVLYATINSGGDVVKILRSSDRGATWVEKTVPRYKEQLGCGYGADIYTRGQGWYDLISLVKSNDPNTIIIGGIDLYRSEDGGTTWETISYWTGTCDAYVHADQHALASRPGFPNEIISGNDGGVFYSSNAFESGSNPTFNHQSENYNVTQFFAVAMHPGLGVHNFLSGAQDNGTVRLTNNGIGGSAYVSGGDGGFCHIDQDNPNIQISSYVRNNYYYTNSNGSFLQHFVDNSGRFINPTDYDNDANILYACAGNNQYLRITGFGGSLTDEFVTAAAFNGQVSCVRTSPNVSNRVYFGIDGNQICRVDNAHSASPTITYLGQPSVGYVSSIDVEVGNENHLLITYSNYGITSVFESVDGGSNWNAVEGDLPNMPIRWGIFAPQNADQAILATELGVWTTDNLNGANTDWDPTNTNLANTRVDMIEFRSSDNLVAAATHGRGLFTSTSFNSSVCVLTSAALGTQTCDPNTSTYSQEITLEIQNSPASGTVSLNGQIFNFTNGQSSTTHTFTLTNLTSDGLAHDLVVSFSASAGCNKTYTDFIQAPFPNCLLNNNVCSGATVIPIPGIYTCNGPDSGSGCNYCDGASMADWFTFTPTTNGTLTVKSCGGGIDTRLIISEGSCGNLVINGLNDDFCEMYAGSSEYASQVIVENATANTTYYIEWDNRWSTSGFDFEVIYESDVPCVVTTTLFVDPEVTSNGIGCSWETAYKYLQDAIDAAEFSGTTTELWLKEGTHKPGKEGEGVTRFITFETEESVSIYGGFNGSETLLSQRDPASNVTILSGDIGIQNNSADNIFNIFTHRTEKHLLIDGIIIEEGEETSGNDWSGAAIWNTGKMTIRNCILRNNHATSVGSAVYNSGSGAEIIVDDVTFEGNTGDDILNTSSATMILSGSQDIKIKE</sequence>
<dbReference type="RefSeq" id="WP_235294015.1">
    <property type="nucleotide sequence ID" value="NZ_BSOH01000011.1"/>
</dbReference>
<comment type="caution">
    <text evidence="1">The sequence shown here is derived from an EMBL/GenBank/DDBJ whole genome shotgun (WGS) entry which is preliminary data.</text>
</comment>
<reference evidence="1" key="1">
    <citation type="journal article" date="2014" name="Int. J. Syst. Evol. Microbiol.">
        <title>Complete genome sequence of Corynebacterium casei LMG S-19264T (=DSM 44701T), isolated from a smear-ripened cheese.</title>
        <authorList>
            <consortium name="US DOE Joint Genome Institute (JGI-PGF)"/>
            <person name="Walter F."/>
            <person name="Albersmeier A."/>
            <person name="Kalinowski J."/>
            <person name="Ruckert C."/>
        </authorList>
    </citation>
    <scope>NUCLEOTIDE SEQUENCE</scope>
    <source>
        <strain evidence="1">NBRC 108769</strain>
    </source>
</reference>
<proteinExistence type="predicted"/>
<evidence type="ECO:0000313" key="2">
    <source>
        <dbReference type="Proteomes" id="UP001156666"/>
    </source>
</evidence>
<dbReference type="PANTHER" id="PTHR43739:SF5">
    <property type="entry name" value="EXO-ALPHA-SIALIDASE"/>
    <property type="match status" value="1"/>
</dbReference>
<gene>
    <name evidence="1" type="ORF">GCM10007940_19190</name>
</gene>
<accession>A0AA37SQ80</accession>
<dbReference type="EMBL" id="BSOH01000011">
    <property type="protein sequence ID" value="GLR17304.1"/>
    <property type="molecule type" value="Genomic_DNA"/>
</dbReference>
<dbReference type="SUPFAM" id="SSF51126">
    <property type="entry name" value="Pectin lyase-like"/>
    <property type="match status" value="1"/>
</dbReference>
<dbReference type="InterPro" id="IPR015943">
    <property type="entry name" value="WD40/YVTN_repeat-like_dom_sf"/>
</dbReference>
<dbReference type="InterPro" id="IPR011050">
    <property type="entry name" value="Pectin_lyase_fold/virulence"/>
</dbReference>
<dbReference type="CDD" id="cd15482">
    <property type="entry name" value="Sialidase_non-viral"/>
    <property type="match status" value="1"/>
</dbReference>
<organism evidence="1 2">
    <name type="scientific">Portibacter lacus</name>
    <dbReference type="NCBI Taxonomy" id="1099794"/>
    <lineage>
        <taxon>Bacteria</taxon>
        <taxon>Pseudomonadati</taxon>
        <taxon>Bacteroidota</taxon>
        <taxon>Saprospiria</taxon>
        <taxon>Saprospirales</taxon>
        <taxon>Haliscomenobacteraceae</taxon>
        <taxon>Portibacter</taxon>
    </lineage>
</organism>